<dbReference type="GO" id="GO:0009252">
    <property type="term" value="P:peptidoglycan biosynthetic process"/>
    <property type="evidence" value="ECO:0007669"/>
    <property type="project" value="UniProtKB-UniRule"/>
</dbReference>
<evidence type="ECO:0000256" key="5">
    <source>
        <dbReference type="ARBA" id="ARBA00022960"/>
    </source>
</evidence>
<feature type="transmembrane region" description="Helical" evidence="11">
    <location>
        <begin position="110"/>
        <end position="129"/>
    </location>
</feature>
<comment type="similarity">
    <text evidence="10">Belongs to the glycosyltransferase 28 family. MurG subfamily.</text>
</comment>
<evidence type="ECO:0000256" key="10">
    <source>
        <dbReference type="HAMAP-Rule" id="MF_00033"/>
    </source>
</evidence>
<dbReference type="InterPro" id="IPR004276">
    <property type="entry name" value="GlycoTrans_28_N"/>
</dbReference>
<comment type="caution">
    <text evidence="10">Lacks conserved residue(s) required for the propagation of feature annotation.</text>
</comment>
<proteinExistence type="inferred from homology"/>
<dbReference type="GO" id="GO:0005975">
    <property type="term" value="P:carbohydrate metabolic process"/>
    <property type="evidence" value="ECO:0007669"/>
    <property type="project" value="InterPro"/>
</dbReference>
<comment type="pathway">
    <text evidence="10">Cell wall biogenesis; peptidoglycan biosynthesis.</text>
</comment>
<keyword evidence="8 10" id="KW-0131">Cell cycle</keyword>
<keyword evidence="4 10" id="KW-0808">Transferase</keyword>
<gene>
    <name evidence="10" type="primary">murG</name>
    <name evidence="14" type="ORF">H3C67_01635</name>
</gene>
<dbReference type="CDD" id="cd03785">
    <property type="entry name" value="GT28_MurG"/>
    <property type="match status" value="1"/>
</dbReference>
<evidence type="ECO:0000259" key="12">
    <source>
        <dbReference type="Pfam" id="PF03033"/>
    </source>
</evidence>
<keyword evidence="2 10" id="KW-0132">Cell division</keyword>
<evidence type="ECO:0000313" key="15">
    <source>
        <dbReference type="Proteomes" id="UP000781173"/>
    </source>
</evidence>
<dbReference type="InterPro" id="IPR006009">
    <property type="entry name" value="GlcNAc_MurG"/>
</dbReference>
<evidence type="ECO:0000256" key="11">
    <source>
        <dbReference type="SAM" id="Phobius"/>
    </source>
</evidence>
<feature type="binding site" evidence="10">
    <location>
        <position position="179"/>
    </location>
    <ligand>
        <name>UDP-N-acetyl-alpha-D-glucosamine</name>
        <dbReference type="ChEBI" id="CHEBI:57705"/>
    </ligand>
</feature>
<dbReference type="Proteomes" id="UP000781173">
    <property type="component" value="Unassembled WGS sequence"/>
</dbReference>
<name>A0A952AHQ9_9BACT</name>
<dbReference type="GO" id="GO:0071555">
    <property type="term" value="P:cell wall organization"/>
    <property type="evidence" value="ECO:0007669"/>
    <property type="project" value="UniProtKB-KW"/>
</dbReference>
<dbReference type="InterPro" id="IPR007235">
    <property type="entry name" value="Glyco_trans_28_C"/>
</dbReference>
<keyword evidence="5 10" id="KW-0133">Cell shape</keyword>
<protein>
    <recommendedName>
        <fullName evidence="10">UDP-N-acetylglucosamine--N-acetylmuramyl-(pentapeptide) pyrophosphoryl-undecaprenol N-acetylglucosamine transferase</fullName>
        <ecNumber evidence="10">2.4.1.227</ecNumber>
    </recommendedName>
    <alternativeName>
        <fullName evidence="10">Undecaprenyl-PP-MurNAc-pentapeptide-UDPGlcNAc GlcNAc transferase</fullName>
    </alternativeName>
</protein>
<keyword evidence="11" id="KW-1133">Transmembrane helix</keyword>
<feature type="domain" description="Glycosyltransferase family 28 N-terminal" evidence="12">
    <location>
        <begin position="15"/>
        <end position="156"/>
    </location>
</feature>
<reference evidence="14" key="1">
    <citation type="journal article" date="2022" name="ISME J.">
        <title>A general approach to explore prokaryotic protein glycosylation reveals the unique surface layer modulation of an anammox bacterium.</title>
        <authorList>
            <person name="Pabst M."/>
            <person name="Grouzdev D.S."/>
            <person name="Lawson C.E."/>
            <person name="Kleikamp H.B.C."/>
            <person name="de Ram C."/>
            <person name="Louwen R."/>
            <person name="Lin Y.M."/>
            <person name="Lucker S."/>
            <person name="van Loosdrecht M.C.M."/>
            <person name="Laureni M."/>
        </authorList>
    </citation>
    <scope>NUCLEOTIDE SEQUENCE</scope>
    <source>
        <strain evidence="14">BROCD043</strain>
    </source>
</reference>
<dbReference type="AlphaFoldDB" id="A0A952AHQ9"/>
<feature type="domain" description="Glycosyl transferase family 28 C-terminal" evidence="13">
    <location>
        <begin position="198"/>
        <end position="345"/>
    </location>
</feature>
<dbReference type="GO" id="GO:0051301">
    <property type="term" value="P:cell division"/>
    <property type="evidence" value="ECO:0007669"/>
    <property type="project" value="UniProtKB-KW"/>
</dbReference>
<dbReference type="SUPFAM" id="SSF53756">
    <property type="entry name" value="UDP-Glycosyltransferase/glycogen phosphorylase"/>
    <property type="match status" value="1"/>
</dbReference>
<evidence type="ECO:0000256" key="4">
    <source>
        <dbReference type="ARBA" id="ARBA00022679"/>
    </source>
</evidence>
<comment type="subcellular location">
    <subcellularLocation>
        <location evidence="10">Cell membrane</location>
        <topology evidence="10">Peripheral membrane protein</topology>
        <orientation evidence="10">Cytoplasmic side</orientation>
    </subcellularLocation>
</comment>
<dbReference type="EC" id="2.4.1.227" evidence="10"/>
<dbReference type="EMBL" id="JACFOF010000003">
    <property type="protein sequence ID" value="MBW7953466.1"/>
    <property type="molecule type" value="Genomic_DNA"/>
</dbReference>
<evidence type="ECO:0000256" key="6">
    <source>
        <dbReference type="ARBA" id="ARBA00022984"/>
    </source>
</evidence>
<accession>A0A952AHQ9</accession>
<evidence type="ECO:0000256" key="8">
    <source>
        <dbReference type="ARBA" id="ARBA00023306"/>
    </source>
</evidence>
<dbReference type="PANTHER" id="PTHR21015:SF22">
    <property type="entry name" value="GLYCOSYLTRANSFERASE"/>
    <property type="match status" value="1"/>
</dbReference>
<dbReference type="GO" id="GO:0008360">
    <property type="term" value="P:regulation of cell shape"/>
    <property type="evidence" value="ECO:0007669"/>
    <property type="project" value="UniProtKB-KW"/>
</dbReference>
<comment type="function">
    <text evidence="10">Cell wall formation. Catalyzes the transfer of a GlcNAc subunit on undecaprenyl-pyrophosphoryl-MurNAc-pentapeptide (lipid intermediate I) to form undecaprenyl-pyrophosphoryl-MurNAc-(pentapeptide)GlcNAc (lipid intermediate II).</text>
</comment>
<evidence type="ECO:0000259" key="13">
    <source>
        <dbReference type="Pfam" id="PF04101"/>
    </source>
</evidence>
<dbReference type="Pfam" id="PF04101">
    <property type="entry name" value="Glyco_tran_28_C"/>
    <property type="match status" value="1"/>
</dbReference>
<evidence type="ECO:0000256" key="3">
    <source>
        <dbReference type="ARBA" id="ARBA00022676"/>
    </source>
</evidence>
<evidence type="ECO:0000256" key="1">
    <source>
        <dbReference type="ARBA" id="ARBA00022475"/>
    </source>
</evidence>
<keyword evidence="11" id="KW-0812">Transmembrane</keyword>
<keyword evidence="6 10" id="KW-0573">Peptidoglycan synthesis</keyword>
<evidence type="ECO:0000256" key="7">
    <source>
        <dbReference type="ARBA" id="ARBA00023136"/>
    </source>
</evidence>
<comment type="caution">
    <text evidence="14">The sequence shown here is derived from an EMBL/GenBank/DDBJ whole genome shotgun (WGS) entry which is preliminary data.</text>
</comment>
<feature type="binding site" evidence="10">
    <location>
        <position position="312"/>
    </location>
    <ligand>
        <name>UDP-N-acetyl-alpha-D-glucosamine</name>
        <dbReference type="ChEBI" id="CHEBI:57705"/>
    </ligand>
</feature>
<feature type="transmembrane region" description="Helical" evidence="11">
    <location>
        <begin position="82"/>
        <end position="104"/>
    </location>
</feature>
<comment type="catalytic activity">
    <reaction evidence="10">
        <text>di-trans,octa-cis-undecaprenyl diphospho-N-acetyl-alpha-D-muramoyl-L-alanyl-D-glutamyl-meso-2,6-diaminopimeloyl-D-alanyl-D-alanine + UDP-N-acetyl-alpha-D-glucosamine = di-trans,octa-cis-undecaprenyl diphospho-[N-acetyl-alpha-D-glucosaminyl-(1-&gt;4)]-N-acetyl-alpha-D-muramoyl-L-alanyl-D-glutamyl-meso-2,6-diaminopimeloyl-D-alanyl-D-alanine + UDP + H(+)</text>
        <dbReference type="Rhea" id="RHEA:31227"/>
        <dbReference type="ChEBI" id="CHEBI:15378"/>
        <dbReference type="ChEBI" id="CHEBI:57705"/>
        <dbReference type="ChEBI" id="CHEBI:58223"/>
        <dbReference type="ChEBI" id="CHEBI:61387"/>
        <dbReference type="ChEBI" id="CHEBI:61388"/>
        <dbReference type="EC" id="2.4.1.227"/>
    </reaction>
</comment>
<keyword evidence="3 10" id="KW-0328">Glycosyltransferase</keyword>
<evidence type="ECO:0000256" key="9">
    <source>
        <dbReference type="ARBA" id="ARBA00023316"/>
    </source>
</evidence>
<sequence length="395" mass="43688">MDKKTRKQEKVLIIGGHLTPALAVASELLETSIVDIIWAGTKYSQTTDKSLSAEFETVTSRGIRFIDFKAGKLWRKWTPQTLLIAFTNLINIPLGFIRAVIIISKEKPDLVLSFGGYLALPIVIVARIFGKKIITHEQTVVIGLANKIIALFAHKVCYSWGTTLTSNDSKNVFTGNPVRKEVLASSSKVFKFKNNLPTIFITGGNQGANTINKRISKILTQLLDHANVIHQTGNSSLTNDYANALSDRNNLDEDKQSRYIVVDRIFGNEIGEAFHRADLVLSRSGANTITELLLLGKPAVLIPIPWSSNNEQQKNAEMLAKIGLAKIIRQYDELPAETILKELLSAIQLLKDGKNFINGSLENTKELAKTMVKKDAAKIIAKETLKLLGVNSKDR</sequence>
<dbReference type="Pfam" id="PF03033">
    <property type="entry name" value="Glyco_transf_28"/>
    <property type="match status" value="1"/>
</dbReference>
<dbReference type="PANTHER" id="PTHR21015">
    <property type="entry name" value="UDP-N-ACETYLGLUCOSAMINE--N-ACETYLMURAMYL-(PENTAPEPTIDE) PYROPHOSPHORYL-UNDECAPRENOL N-ACETYLGLUCOSAMINE TRANSFERASE 1"/>
    <property type="match status" value="1"/>
</dbReference>
<dbReference type="GO" id="GO:0050511">
    <property type="term" value="F:undecaprenyldiphospho-muramoylpentapeptide beta-N-acetylglucosaminyltransferase activity"/>
    <property type="evidence" value="ECO:0007669"/>
    <property type="project" value="UniProtKB-UniRule"/>
</dbReference>
<keyword evidence="9 10" id="KW-0961">Cell wall biogenesis/degradation</keyword>
<organism evidence="14 15">
    <name type="scientific">Candidatus Dojkabacteria bacterium</name>
    <dbReference type="NCBI Taxonomy" id="2099670"/>
    <lineage>
        <taxon>Bacteria</taxon>
        <taxon>Candidatus Dojkabacteria</taxon>
    </lineage>
</organism>
<evidence type="ECO:0000256" key="2">
    <source>
        <dbReference type="ARBA" id="ARBA00022618"/>
    </source>
</evidence>
<dbReference type="GO" id="GO:0005886">
    <property type="term" value="C:plasma membrane"/>
    <property type="evidence" value="ECO:0007669"/>
    <property type="project" value="UniProtKB-SubCell"/>
</dbReference>
<dbReference type="Gene3D" id="3.40.50.2000">
    <property type="entry name" value="Glycogen Phosphorylase B"/>
    <property type="match status" value="2"/>
</dbReference>
<keyword evidence="1 10" id="KW-1003">Cell membrane</keyword>
<dbReference type="HAMAP" id="MF_00033">
    <property type="entry name" value="MurG"/>
    <property type="match status" value="1"/>
</dbReference>
<evidence type="ECO:0000313" key="14">
    <source>
        <dbReference type="EMBL" id="MBW7953466.1"/>
    </source>
</evidence>
<keyword evidence="7 10" id="KW-0472">Membrane</keyword>